<dbReference type="EMBL" id="JACBKZ010000004">
    <property type="protein sequence ID" value="KAF5951257.1"/>
    <property type="molecule type" value="Genomic_DNA"/>
</dbReference>
<evidence type="ECO:0000256" key="6">
    <source>
        <dbReference type="RuleBase" id="RU363114"/>
    </source>
</evidence>
<dbReference type="GO" id="GO:0071555">
    <property type="term" value="P:cell wall organization"/>
    <property type="evidence" value="ECO:0007669"/>
    <property type="project" value="UniProtKB-KW"/>
</dbReference>
<proteinExistence type="inferred from homology"/>
<reference evidence="7 8" key="2">
    <citation type="submission" date="2020-07" db="EMBL/GenBank/DDBJ databases">
        <title>Genome assembly of wild tea tree DASZ reveals pedigree and selection history of tea varieties.</title>
        <authorList>
            <person name="Zhang W."/>
        </authorList>
    </citation>
    <scope>NUCLEOTIDE SEQUENCE [LARGE SCALE GENOMIC DNA]</scope>
    <source>
        <strain evidence="8">cv. G240</strain>
        <tissue evidence="7">Leaf</tissue>
    </source>
</reference>
<evidence type="ECO:0000313" key="7">
    <source>
        <dbReference type="EMBL" id="KAF5951257.1"/>
    </source>
</evidence>
<reference evidence="8" key="1">
    <citation type="journal article" date="2020" name="Nat. Commun.">
        <title>Genome assembly of wild tea tree DASZ reveals pedigree and selection history of tea varieties.</title>
        <authorList>
            <person name="Zhang W."/>
            <person name="Zhang Y."/>
            <person name="Qiu H."/>
            <person name="Guo Y."/>
            <person name="Wan H."/>
            <person name="Zhang X."/>
            <person name="Scossa F."/>
            <person name="Alseekh S."/>
            <person name="Zhang Q."/>
            <person name="Wang P."/>
            <person name="Xu L."/>
            <person name="Schmidt M.H."/>
            <person name="Jia X."/>
            <person name="Li D."/>
            <person name="Zhu A."/>
            <person name="Guo F."/>
            <person name="Chen W."/>
            <person name="Ni D."/>
            <person name="Usadel B."/>
            <person name="Fernie A.R."/>
            <person name="Wen W."/>
        </authorList>
    </citation>
    <scope>NUCLEOTIDE SEQUENCE [LARGE SCALE GENOMIC DNA]</scope>
    <source>
        <strain evidence="8">cv. G240</strain>
    </source>
</reference>
<keyword evidence="4 6" id="KW-0134">Cell wall</keyword>
<dbReference type="EC" id="3.1.1.-" evidence="6"/>
<keyword evidence="8" id="KW-1185">Reference proteome</keyword>
<protein>
    <recommendedName>
        <fullName evidence="6">Pectin acetylesterase</fullName>
        <ecNumber evidence="6">3.1.1.-</ecNumber>
    </recommendedName>
</protein>
<evidence type="ECO:0000256" key="3">
    <source>
        <dbReference type="ARBA" id="ARBA00005784"/>
    </source>
</evidence>
<comment type="subcellular location">
    <subcellularLocation>
        <location evidence="2 6">Secreted</location>
        <location evidence="2 6">Cell wall</location>
    </subcellularLocation>
</comment>
<dbReference type="GO" id="GO:0052793">
    <property type="term" value="F:pectin acetylesterase activity"/>
    <property type="evidence" value="ECO:0007669"/>
    <property type="project" value="TreeGrafter"/>
</dbReference>
<comment type="function">
    <text evidence="1 6">Hydrolyzes acetyl esters in homogalacturonan regions of pectin. In type I primary cell wall, galacturonic acid residues of pectin can be acetylated at the O-2 and O-3 positions. Decreasing the degree of acetylation of pectin gels in vitro alters their physical properties.</text>
</comment>
<dbReference type="AlphaFoldDB" id="A0A7J7HFJ9"/>
<dbReference type="PANTHER" id="PTHR21562">
    <property type="entry name" value="NOTUM-RELATED"/>
    <property type="match status" value="1"/>
</dbReference>
<comment type="caution">
    <text evidence="7">The sequence shown here is derived from an EMBL/GenBank/DDBJ whole genome shotgun (WGS) entry which is preliminary data.</text>
</comment>
<accession>A0A7J7HFJ9</accession>
<evidence type="ECO:0000256" key="4">
    <source>
        <dbReference type="ARBA" id="ARBA00022512"/>
    </source>
</evidence>
<evidence type="ECO:0000313" key="8">
    <source>
        <dbReference type="Proteomes" id="UP000593564"/>
    </source>
</evidence>
<evidence type="ECO:0000256" key="5">
    <source>
        <dbReference type="ARBA" id="ARBA00023316"/>
    </source>
</evidence>
<keyword evidence="6" id="KW-0378">Hydrolase</keyword>
<evidence type="ECO:0000256" key="1">
    <source>
        <dbReference type="ARBA" id="ARBA00003534"/>
    </source>
</evidence>
<dbReference type="InterPro" id="IPR004963">
    <property type="entry name" value="PAE/NOTUM"/>
</dbReference>
<keyword evidence="5 6" id="KW-0961">Cell wall biogenesis/degradation</keyword>
<evidence type="ECO:0000256" key="2">
    <source>
        <dbReference type="ARBA" id="ARBA00004191"/>
    </source>
</evidence>
<comment type="similarity">
    <text evidence="3 6">Belongs to the pectinacetylesterase family.</text>
</comment>
<dbReference type="PANTHER" id="PTHR21562:SF93">
    <property type="entry name" value="PECTIN ACETYLESTERASE 8"/>
    <property type="match status" value="1"/>
</dbReference>
<sequence>MLLQKEQGGGWCTNVATCRARKNTRLGSSKQMANQLAFSGLLSNLQKFNPDFYNWNRIKVMYCDGSSFTGDVEAVNPATNLHFRGARIFAAVIDDLLEKGMKNAANGGSAGGLTSILHCDSFRALLPIGTKVKYLSDAGYFINTKDVSGTQHIEAFYNDVVTTHGSVKNLPISCTSKMGPGLCFFPQNMAQQIQTPLFLVNAAYDSWQLSSSLQINKILKFTRFFEIKVAQLLDTDVNFH</sequence>
<dbReference type="Proteomes" id="UP000593564">
    <property type="component" value="Unassembled WGS sequence"/>
</dbReference>
<keyword evidence="6" id="KW-0964">Secreted</keyword>
<organism evidence="7 8">
    <name type="scientific">Camellia sinensis</name>
    <name type="common">Tea plant</name>
    <name type="synonym">Thea sinensis</name>
    <dbReference type="NCBI Taxonomy" id="4442"/>
    <lineage>
        <taxon>Eukaryota</taxon>
        <taxon>Viridiplantae</taxon>
        <taxon>Streptophyta</taxon>
        <taxon>Embryophyta</taxon>
        <taxon>Tracheophyta</taxon>
        <taxon>Spermatophyta</taxon>
        <taxon>Magnoliopsida</taxon>
        <taxon>eudicotyledons</taxon>
        <taxon>Gunneridae</taxon>
        <taxon>Pentapetalae</taxon>
        <taxon>asterids</taxon>
        <taxon>Ericales</taxon>
        <taxon>Theaceae</taxon>
        <taxon>Camellia</taxon>
    </lineage>
</organism>
<dbReference type="GO" id="GO:0009505">
    <property type="term" value="C:plant-type cell wall"/>
    <property type="evidence" value="ECO:0007669"/>
    <property type="project" value="TreeGrafter"/>
</dbReference>
<gene>
    <name evidence="7" type="ORF">HYC85_009201</name>
</gene>
<dbReference type="Pfam" id="PF03283">
    <property type="entry name" value="PAE"/>
    <property type="match status" value="1"/>
</dbReference>
<name>A0A7J7HFJ9_CAMSI</name>